<feature type="domain" description="HTH tetR-type" evidence="3">
    <location>
        <begin position="9"/>
        <end position="69"/>
    </location>
</feature>
<dbReference type="AlphaFoldDB" id="A0AAJ1MK59"/>
<evidence type="ECO:0000256" key="2">
    <source>
        <dbReference type="PROSITE-ProRule" id="PRU00335"/>
    </source>
</evidence>
<evidence type="ECO:0000259" key="3">
    <source>
        <dbReference type="PROSITE" id="PS50977"/>
    </source>
</evidence>
<dbReference type="SUPFAM" id="SSF46689">
    <property type="entry name" value="Homeodomain-like"/>
    <property type="match status" value="1"/>
</dbReference>
<dbReference type="Gene3D" id="1.10.357.10">
    <property type="entry name" value="Tetracycline Repressor, domain 2"/>
    <property type="match status" value="1"/>
</dbReference>
<dbReference type="InterPro" id="IPR009057">
    <property type="entry name" value="Homeodomain-like_sf"/>
</dbReference>
<dbReference type="Proteomes" id="UP001221217">
    <property type="component" value="Unassembled WGS sequence"/>
</dbReference>
<dbReference type="GO" id="GO:0003700">
    <property type="term" value="F:DNA-binding transcription factor activity"/>
    <property type="evidence" value="ECO:0007669"/>
    <property type="project" value="TreeGrafter"/>
</dbReference>
<evidence type="ECO:0000256" key="1">
    <source>
        <dbReference type="ARBA" id="ARBA00023125"/>
    </source>
</evidence>
<dbReference type="Pfam" id="PF00440">
    <property type="entry name" value="TetR_N"/>
    <property type="match status" value="1"/>
</dbReference>
<dbReference type="InterPro" id="IPR050109">
    <property type="entry name" value="HTH-type_TetR-like_transc_reg"/>
</dbReference>
<dbReference type="PROSITE" id="PS50977">
    <property type="entry name" value="HTH_TETR_2"/>
    <property type="match status" value="1"/>
</dbReference>
<reference evidence="4 5" key="1">
    <citation type="submission" date="2022-12" db="EMBL/GenBank/DDBJ databases">
        <title>Metagenome assembled genome from gulf of manar.</title>
        <authorList>
            <person name="Kohli P."/>
            <person name="Pk S."/>
            <person name="Venkata Ramana C."/>
            <person name="Sasikala C."/>
        </authorList>
    </citation>
    <scope>NUCLEOTIDE SEQUENCE [LARGE SCALE GENOMIC DNA]</scope>
    <source>
        <strain evidence="4">JB008</strain>
    </source>
</reference>
<dbReference type="PRINTS" id="PR00455">
    <property type="entry name" value="HTHTETR"/>
</dbReference>
<dbReference type="PANTHER" id="PTHR30055:SF153">
    <property type="entry name" value="HTH-TYPE TRANSCRIPTIONAL REPRESSOR RV3405C"/>
    <property type="match status" value="1"/>
</dbReference>
<gene>
    <name evidence="4" type="ORF">PQJ61_06880</name>
</gene>
<sequence>MEEKIRGKQAVMAAVVKAATELFSESAPSSVSIRDIAAKAGVNHGLIHRHFGSKQNLMAEVLAGIDSRLKASAAGAGSFNEAFEKAASAAIDMPEIWKIPARLVMDGEIELLTKNRKSYLADLRTRAKEQMNDKTFYNFSPDESLLMLISLGFGLEMFGDYISSAMGIENPDVAEVLKKIIPMFPVGNKDAKG</sequence>
<accession>A0AAJ1MK59</accession>
<organism evidence="4 5">
    <name type="scientific">Candidatus Thalassospirochaeta sargassi</name>
    <dbReference type="NCBI Taxonomy" id="3119039"/>
    <lineage>
        <taxon>Bacteria</taxon>
        <taxon>Pseudomonadati</taxon>
        <taxon>Spirochaetota</taxon>
        <taxon>Spirochaetia</taxon>
        <taxon>Spirochaetales</taxon>
        <taxon>Spirochaetaceae</taxon>
        <taxon>Candidatus Thalassospirochaeta</taxon>
    </lineage>
</organism>
<comment type="caution">
    <text evidence="4">The sequence shown here is derived from an EMBL/GenBank/DDBJ whole genome shotgun (WGS) entry which is preliminary data.</text>
</comment>
<keyword evidence="1 2" id="KW-0238">DNA-binding</keyword>
<dbReference type="InterPro" id="IPR001647">
    <property type="entry name" value="HTH_TetR"/>
</dbReference>
<dbReference type="EMBL" id="JAQQAL010000011">
    <property type="protein sequence ID" value="MDC7226471.1"/>
    <property type="molecule type" value="Genomic_DNA"/>
</dbReference>
<name>A0AAJ1MK59_9SPIO</name>
<feature type="DNA-binding region" description="H-T-H motif" evidence="2">
    <location>
        <begin position="32"/>
        <end position="51"/>
    </location>
</feature>
<proteinExistence type="predicted"/>
<dbReference type="PANTHER" id="PTHR30055">
    <property type="entry name" value="HTH-TYPE TRANSCRIPTIONAL REGULATOR RUTR"/>
    <property type="match status" value="1"/>
</dbReference>
<protein>
    <submittedName>
        <fullName evidence="4">TetR/AcrR family transcriptional regulator</fullName>
    </submittedName>
</protein>
<evidence type="ECO:0000313" key="5">
    <source>
        <dbReference type="Proteomes" id="UP001221217"/>
    </source>
</evidence>
<dbReference type="GO" id="GO:0000976">
    <property type="term" value="F:transcription cis-regulatory region binding"/>
    <property type="evidence" value="ECO:0007669"/>
    <property type="project" value="TreeGrafter"/>
</dbReference>
<evidence type="ECO:0000313" key="4">
    <source>
        <dbReference type="EMBL" id="MDC7226471.1"/>
    </source>
</evidence>